<keyword evidence="3" id="KW-1185">Reference proteome</keyword>
<evidence type="ECO:0000259" key="1">
    <source>
        <dbReference type="PROSITE" id="PS50404"/>
    </source>
</evidence>
<dbReference type="InterPro" id="IPR004045">
    <property type="entry name" value="Glutathione_S-Trfase_N"/>
</dbReference>
<dbReference type="Gene3D" id="3.40.30.10">
    <property type="entry name" value="Glutaredoxin"/>
    <property type="match status" value="1"/>
</dbReference>
<dbReference type="GO" id="GO:0005737">
    <property type="term" value="C:cytoplasm"/>
    <property type="evidence" value="ECO:0007669"/>
    <property type="project" value="TreeGrafter"/>
</dbReference>
<name>A0A2W7IJS0_9PROT</name>
<dbReference type="GO" id="GO:0016740">
    <property type="term" value="F:transferase activity"/>
    <property type="evidence" value="ECO:0007669"/>
    <property type="project" value="UniProtKB-KW"/>
</dbReference>
<accession>A0A2W7IJS0</accession>
<comment type="caution">
    <text evidence="2">The sequence shown here is derived from an EMBL/GenBank/DDBJ whole genome shotgun (WGS) entry which is preliminary data.</text>
</comment>
<dbReference type="InterPro" id="IPR036282">
    <property type="entry name" value="Glutathione-S-Trfase_C_sf"/>
</dbReference>
<dbReference type="PANTHER" id="PTHR43968">
    <property type="match status" value="1"/>
</dbReference>
<dbReference type="Gene3D" id="1.20.1050.10">
    <property type="match status" value="1"/>
</dbReference>
<dbReference type="SUPFAM" id="SSF52833">
    <property type="entry name" value="Thioredoxin-like"/>
    <property type="match status" value="1"/>
</dbReference>
<dbReference type="PROSITE" id="PS50404">
    <property type="entry name" value="GST_NTER"/>
    <property type="match status" value="1"/>
</dbReference>
<dbReference type="InterPro" id="IPR036249">
    <property type="entry name" value="Thioredoxin-like_sf"/>
</dbReference>
<evidence type="ECO:0000313" key="2">
    <source>
        <dbReference type="EMBL" id="PZW47037.1"/>
    </source>
</evidence>
<dbReference type="EMBL" id="QKYU01000007">
    <property type="protein sequence ID" value="PZW47037.1"/>
    <property type="molecule type" value="Genomic_DNA"/>
</dbReference>
<dbReference type="InterPro" id="IPR050983">
    <property type="entry name" value="GST_Omega/HSP26"/>
</dbReference>
<dbReference type="AlphaFoldDB" id="A0A2W7IJS0"/>
<organism evidence="2 3">
    <name type="scientific">Humitalea rosea</name>
    <dbReference type="NCBI Taxonomy" id="990373"/>
    <lineage>
        <taxon>Bacteria</taxon>
        <taxon>Pseudomonadati</taxon>
        <taxon>Pseudomonadota</taxon>
        <taxon>Alphaproteobacteria</taxon>
        <taxon>Acetobacterales</taxon>
        <taxon>Roseomonadaceae</taxon>
        <taxon>Humitalea</taxon>
    </lineage>
</organism>
<gene>
    <name evidence="2" type="ORF">C8P66_10775</name>
</gene>
<dbReference type="SUPFAM" id="SSF47616">
    <property type="entry name" value="GST C-terminal domain-like"/>
    <property type="match status" value="1"/>
</dbReference>
<dbReference type="Proteomes" id="UP000249688">
    <property type="component" value="Unassembled WGS sequence"/>
</dbReference>
<proteinExistence type="predicted"/>
<dbReference type="RefSeq" id="WP_245903299.1">
    <property type="nucleotide sequence ID" value="NZ_QKYU01000007.1"/>
</dbReference>
<protein>
    <submittedName>
        <fullName evidence="2">Glutathione S-transferase</fullName>
    </submittedName>
</protein>
<feature type="domain" description="GST N-terminal" evidence="1">
    <location>
        <begin position="1"/>
        <end position="82"/>
    </location>
</feature>
<dbReference type="Pfam" id="PF13409">
    <property type="entry name" value="GST_N_2"/>
    <property type="match status" value="1"/>
</dbReference>
<sequence>MPMTLHHSPASPFVRKVMAVAIIRGLDGQIETVATNPHVSPEDLLAVNPLSKIPCLVLEDGTAVFDSAVICDVLDRMGDAPPLIPASGKERTKVLVLEALADGIMDAAVARRGLIGLPMDEGRTRADSRYKAAVQRGLAAIEPGSLSELHDLGAISVACALGYLDFRFPHEPWREAHPALATWYEAVDVLPALSATRPPAA</sequence>
<evidence type="ECO:0000313" key="3">
    <source>
        <dbReference type="Proteomes" id="UP000249688"/>
    </source>
</evidence>
<keyword evidence="2" id="KW-0808">Transferase</keyword>
<dbReference type="CDD" id="cd03205">
    <property type="entry name" value="GST_C_6"/>
    <property type="match status" value="1"/>
</dbReference>
<dbReference type="Pfam" id="PF13410">
    <property type="entry name" value="GST_C_2"/>
    <property type="match status" value="1"/>
</dbReference>
<reference evidence="2 3" key="1">
    <citation type="submission" date="2018-06" db="EMBL/GenBank/DDBJ databases">
        <title>Genomic Encyclopedia of Archaeal and Bacterial Type Strains, Phase II (KMG-II): from individual species to whole genera.</title>
        <authorList>
            <person name="Goeker M."/>
        </authorList>
    </citation>
    <scope>NUCLEOTIDE SEQUENCE [LARGE SCALE GENOMIC DNA]</scope>
    <source>
        <strain evidence="2 3">DSM 24525</strain>
    </source>
</reference>
<dbReference type="PANTHER" id="PTHR43968:SF6">
    <property type="entry name" value="GLUTATHIONE S-TRANSFERASE OMEGA"/>
    <property type="match status" value="1"/>
</dbReference>